<evidence type="ECO:0000313" key="2">
    <source>
        <dbReference type="Proteomes" id="UP001597083"/>
    </source>
</evidence>
<sequence>MILNEQLKDVDQLIEDRFRCHPSIKMIVTMPGIGVLLGAECRRHRW</sequence>
<gene>
    <name evidence="1" type="ORF">ACFQ07_33820</name>
</gene>
<protein>
    <submittedName>
        <fullName evidence="1">Uncharacterized protein</fullName>
    </submittedName>
</protein>
<reference evidence="2" key="1">
    <citation type="journal article" date="2019" name="Int. J. Syst. Evol. Microbiol.">
        <title>The Global Catalogue of Microorganisms (GCM) 10K type strain sequencing project: providing services to taxonomists for standard genome sequencing and annotation.</title>
        <authorList>
            <consortium name="The Broad Institute Genomics Platform"/>
            <consortium name="The Broad Institute Genome Sequencing Center for Infectious Disease"/>
            <person name="Wu L."/>
            <person name="Ma J."/>
        </authorList>
    </citation>
    <scope>NUCLEOTIDE SEQUENCE [LARGE SCALE GENOMIC DNA]</scope>
    <source>
        <strain evidence="2">JCM 31696</strain>
    </source>
</reference>
<dbReference type="Proteomes" id="UP001597083">
    <property type="component" value="Unassembled WGS sequence"/>
</dbReference>
<keyword evidence="2" id="KW-1185">Reference proteome</keyword>
<organism evidence="1 2">
    <name type="scientific">Actinomadura adrarensis</name>
    <dbReference type="NCBI Taxonomy" id="1819600"/>
    <lineage>
        <taxon>Bacteria</taxon>
        <taxon>Bacillati</taxon>
        <taxon>Actinomycetota</taxon>
        <taxon>Actinomycetes</taxon>
        <taxon>Streptosporangiales</taxon>
        <taxon>Thermomonosporaceae</taxon>
        <taxon>Actinomadura</taxon>
    </lineage>
</organism>
<comment type="caution">
    <text evidence="1">The sequence shown here is derived from an EMBL/GenBank/DDBJ whole genome shotgun (WGS) entry which is preliminary data.</text>
</comment>
<dbReference type="EMBL" id="JBHTIR010004388">
    <property type="protein sequence ID" value="MFD0857231.1"/>
    <property type="molecule type" value="Genomic_DNA"/>
</dbReference>
<proteinExistence type="predicted"/>
<accession>A0ABW3CS16</accession>
<evidence type="ECO:0000313" key="1">
    <source>
        <dbReference type="EMBL" id="MFD0857231.1"/>
    </source>
</evidence>
<name>A0ABW3CS16_9ACTN</name>